<evidence type="ECO:0000256" key="2">
    <source>
        <dbReference type="ARBA" id="ARBA00010112"/>
    </source>
</evidence>
<dbReference type="Proteomes" id="UP001608902">
    <property type="component" value="Unassembled WGS sequence"/>
</dbReference>
<evidence type="ECO:0000313" key="5">
    <source>
        <dbReference type="EMBL" id="MFH4978996.1"/>
    </source>
</evidence>
<dbReference type="InterPro" id="IPR038479">
    <property type="entry name" value="Transthyretin-like_sf"/>
</dbReference>
<evidence type="ECO:0000313" key="6">
    <source>
        <dbReference type="Proteomes" id="UP001608902"/>
    </source>
</evidence>
<dbReference type="AlphaFoldDB" id="A0ABD6EH03"/>
<evidence type="ECO:0000256" key="3">
    <source>
        <dbReference type="ARBA" id="ARBA00022525"/>
    </source>
</evidence>
<keyword evidence="3" id="KW-0964">Secreted</keyword>
<comment type="similarity">
    <text evidence="2">Belongs to the nematode transthyretin-like family.</text>
</comment>
<evidence type="ECO:0000256" key="4">
    <source>
        <dbReference type="ARBA" id="ARBA00022729"/>
    </source>
</evidence>
<dbReference type="PANTHER" id="PTHR21700">
    <property type="entry name" value="TRANSTHYRETIN-LIKE FAMILY PROTEIN-RELATED"/>
    <property type="match status" value="1"/>
</dbReference>
<keyword evidence="6" id="KW-1185">Reference proteome</keyword>
<evidence type="ECO:0008006" key="7">
    <source>
        <dbReference type="Google" id="ProtNLM"/>
    </source>
</evidence>
<dbReference type="EMBL" id="JBGFUD010003736">
    <property type="protein sequence ID" value="MFH4978996.1"/>
    <property type="molecule type" value="Genomic_DNA"/>
</dbReference>
<dbReference type="InterPro" id="IPR001534">
    <property type="entry name" value="Transthyretin-like"/>
</dbReference>
<comment type="caution">
    <text evidence="5">The sequence shown here is derived from an EMBL/GenBank/DDBJ whole genome shotgun (WGS) entry which is preliminary data.</text>
</comment>
<dbReference type="Gene3D" id="2.60.40.3330">
    <property type="match status" value="2"/>
</dbReference>
<sequence>MTVTLMDPFRLFFRPNLKHVIDGTETGRDGYFELDGYDHDETSPFQPVIVIYHQCGQLKRYNLTHQSFNIRIPQMYINSKDVFDIGTLNLEPIYPGQKGQVKFEQYSRPLQVRGDLECTTNNAAKKIVQMFASNRKDSNTFIAEEQLERSHFTVNSARAMLTDPFILIAHQCDLTADQVNQDIFRQFNIHIPFYYYNAGRIGLKTFDIGTFNLEVMYPGETLGQIATY</sequence>
<dbReference type="Pfam" id="PF01060">
    <property type="entry name" value="TTR-52"/>
    <property type="match status" value="1"/>
</dbReference>
<reference evidence="5 6" key="1">
    <citation type="submission" date="2024-08" db="EMBL/GenBank/DDBJ databases">
        <title>Gnathostoma spinigerum genome.</title>
        <authorList>
            <person name="Gonzalez-Bertolin B."/>
            <person name="Monzon S."/>
            <person name="Zaballos A."/>
            <person name="Jimenez P."/>
            <person name="Dekumyoy P."/>
            <person name="Varona S."/>
            <person name="Cuesta I."/>
            <person name="Sumanam S."/>
            <person name="Adisakwattana P."/>
            <person name="Gasser R.B."/>
            <person name="Hernandez-Gonzalez A."/>
            <person name="Young N.D."/>
            <person name="Perteguer M.J."/>
        </authorList>
    </citation>
    <scope>NUCLEOTIDE SEQUENCE [LARGE SCALE GENOMIC DNA]</scope>
    <source>
        <strain evidence="5">AL3</strain>
        <tissue evidence="5">Liver</tissue>
    </source>
</reference>
<proteinExistence type="inferred from homology"/>
<comment type="subcellular location">
    <subcellularLocation>
        <location evidence="1">Secreted</location>
    </subcellularLocation>
</comment>
<protein>
    <recommendedName>
        <fullName evidence="7">Hexamerin</fullName>
    </recommendedName>
</protein>
<evidence type="ECO:0000256" key="1">
    <source>
        <dbReference type="ARBA" id="ARBA00004613"/>
    </source>
</evidence>
<keyword evidence="4" id="KW-0732">Signal</keyword>
<gene>
    <name evidence="5" type="ORF">AB6A40_005705</name>
</gene>
<dbReference type="GO" id="GO:0005576">
    <property type="term" value="C:extracellular region"/>
    <property type="evidence" value="ECO:0007669"/>
    <property type="project" value="UniProtKB-SubCell"/>
</dbReference>
<organism evidence="5 6">
    <name type="scientific">Gnathostoma spinigerum</name>
    <dbReference type="NCBI Taxonomy" id="75299"/>
    <lineage>
        <taxon>Eukaryota</taxon>
        <taxon>Metazoa</taxon>
        <taxon>Ecdysozoa</taxon>
        <taxon>Nematoda</taxon>
        <taxon>Chromadorea</taxon>
        <taxon>Rhabditida</taxon>
        <taxon>Spirurina</taxon>
        <taxon>Gnathostomatomorpha</taxon>
        <taxon>Gnathostomatoidea</taxon>
        <taxon>Gnathostomatidae</taxon>
        <taxon>Gnathostoma</taxon>
    </lineage>
</organism>
<accession>A0ABD6EH03</accession>
<dbReference type="PANTHER" id="PTHR21700:SF48">
    <property type="entry name" value="TRANSTHYRETIN-LIKE FAMILY PROTEIN"/>
    <property type="match status" value="1"/>
</dbReference>
<name>A0ABD6EH03_9BILA</name>